<comment type="caution">
    <text evidence="2">The sequence shown here is derived from an EMBL/GenBank/DDBJ whole genome shotgun (WGS) entry which is preliminary data.</text>
</comment>
<evidence type="ECO:0000259" key="1">
    <source>
        <dbReference type="Pfam" id="PF00291"/>
    </source>
</evidence>
<dbReference type="EMBL" id="LAZR01030833">
    <property type="protein sequence ID" value="KKL55463.1"/>
    <property type="molecule type" value="Genomic_DNA"/>
</dbReference>
<feature type="domain" description="Tryptophan synthase beta chain-like PALP" evidence="1">
    <location>
        <begin position="31"/>
        <end position="305"/>
    </location>
</feature>
<reference evidence="2" key="1">
    <citation type="journal article" date="2015" name="Nature">
        <title>Complex archaea that bridge the gap between prokaryotes and eukaryotes.</title>
        <authorList>
            <person name="Spang A."/>
            <person name="Saw J.H."/>
            <person name="Jorgensen S.L."/>
            <person name="Zaremba-Niedzwiedzka K."/>
            <person name="Martijn J."/>
            <person name="Lind A.E."/>
            <person name="van Eijk R."/>
            <person name="Schleper C."/>
            <person name="Guy L."/>
            <person name="Ettema T.J."/>
        </authorList>
    </citation>
    <scope>NUCLEOTIDE SEQUENCE</scope>
</reference>
<dbReference type="Gene3D" id="3.40.50.1100">
    <property type="match status" value="2"/>
</dbReference>
<dbReference type="CDD" id="cd01561">
    <property type="entry name" value="CBS_like"/>
    <property type="match status" value="1"/>
</dbReference>
<dbReference type="InterPro" id="IPR036052">
    <property type="entry name" value="TrpB-like_PALP_sf"/>
</dbReference>
<accession>A0A0F9D165</accession>
<dbReference type="PANTHER" id="PTHR10314">
    <property type="entry name" value="CYSTATHIONINE BETA-SYNTHASE"/>
    <property type="match status" value="1"/>
</dbReference>
<dbReference type="SUPFAM" id="SSF53686">
    <property type="entry name" value="Tryptophan synthase beta subunit-like PLP-dependent enzymes"/>
    <property type="match status" value="1"/>
</dbReference>
<protein>
    <recommendedName>
        <fullName evidence="1">Tryptophan synthase beta chain-like PALP domain-containing protein</fullName>
    </recommendedName>
</protein>
<dbReference type="InterPro" id="IPR001926">
    <property type="entry name" value="TrpB-like_PALP"/>
</dbReference>
<organism evidence="2">
    <name type="scientific">marine sediment metagenome</name>
    <dbReference type="NCBI Taxonomy" id="412755"/>
    <lineage>
        <taxon>unclassified sequences</taxon>
        <taxon>metagenomes</taxon>
        <taxon>ecological metagenomes</taxon>
    </lineage>
</organism>
<dbReference type="InterPro" id="IPR050214">
    <property type="entry name" value="Cys_Synth/Cystath_Beta-Synth"/>
</dbReference>
<evidence type="ECO:0000313" key="2">
    <source>
        <dbReference type="EMBL" id="KKL55463.1"/>
    </source>
</evidence>
<gene>
    <name evidence="2" type="ORF">LCGC14_2255160</name>
</gene>
<proteinExistence type="predicted"/>
<dbReference type="AlphaFoldDB" id="A0A0F9D165"/>
<name>A0A0F9D165_9ZZZZ</name>
<dbReference type="Pfam" id="PF00291">
    <property type="entry name" value="PALP"/>
    <property type="match status" value="1"/>
</dbReference>
<sequence>MKLITKNENNNKLALDNKLKVYNNIEELIASLENPTPIVKLNERINPNHRFPIYLKLERFNPFGSIKDRIALLMIDGLDLEGDKTIIEPSSGNTGIALTAIANSRGISVEIAVPSRIPEEKKTLLRLLGVDVLWEAEDELCPKYPNEGARGLVNGILESAGGENYACPNQYENKLNVQAHYQTTGPEIWKQTGGKIKYFFAGLGTCGTITGVGKYLKEKNPSIKIIGIEPDIPTHNLPGMKRITNLEGDYIPIILNKNVIDDIIEIDDDTAYRTGIEIARKTGILVGPTTGAIVAGALKYSETSEGIAVCISPDDAFKYMSSYASYVKDDGKLIL</sequence>